<dbReference type="AlphaFoldDB" id="A0A2U8I835"/>
<organism evidence="1 2">
    <name type="scientific">Candidatus Fukatsuia symbiotica</name>
    <dbReference type="NCBI Taxonomy" id="1878942"/>
    <lineage>
        <taxon>Bacteria</taxon>
        <taxon>Pseudomonadati</taxon>
        <taxon>Pseudomonadota</taxon>
        <taxon>Gammaproteobacteria</taxon>
        <taxon>Enterobacterales</taxon>
        <taxon>Yersiniaceae</taxon>
        <taxon>Candidatus Fukatsuia</taxon>
    </lineage>
</organism>
<keyword evidence="2" id="KW-1185">Reference proteome</keyword>
<proteinExistence type="predicted"/>
<dbReference type="Proteomes" id="UP000261875">
    <property type="component" value="Chromosome"/>
</dbReference>
<name>A0A2U8I835_9GAMM</name>
<dbReference type="EMBL" id="CP021659">
    <property type="protein sequence ID" value="AWK15218.1"/>
    <property type="molecule type" value="Genomic_DNA"/>
</dbReference>
<evidence type="ECO:0000313" key="2">
    <source>
        <dbReference type="Proteomes" id="UP000261875"/>
    </source>
</evidence>
<sequence length="62" mass="7300">MSEKARFTLCIQQKGVNERFERAFNELLDQNTASTRDSKQVHKERLVLTSLNNNKHYIMDDS</sequence>
<dbReference type="KEGG" id="fsm:CCS41_13250"/>
<evidence type="ECO:0000313" key="1">
    <source>
        <dbReference type="EMBL" id="AWK15218.1"/>
    </source>
</evidence>
<accession>A0A2U8I835</accession>
<gene>
    <name evidence="1" type="ORF">CCS41_13250</name>
</gene>
<protein>
    <submittedName>
        <fullName evidence="1">Uncharacterized protein</fullName>
    </submittedName>
</protein>
<reference evidence="1 2" key="1">
    <citation type="submission" date="2017-05" db="EMBL/GenBank/DDBJ databases">
        <title>Genome sequence of Candidatus Fukatsuia symbiotica and Candidatus Hamiltonella defensa from Acyrthosiphon pisum strain 5D.</title>
        <authorList>
            <person name="Patel V.A."/>
            <person name="Chevignon G."/>
            <person name="Russell J.A."/>
            <person name="Oliver K.M."/>
        </authorList>
    </citation>
    <scope>NUCLEOTIDE SEQUENCE [LARGE SCALE GENOMIC DNA]</scope>
    <source>
        <strain evidence="1 2">5D</strain>
    </source>
</reference>